<dbReference type="Proteomes" id="UP000183530">
    <property type="component" value="Chromosome"/>
</dbReference>
<dbReference type="KEGG" id="nae:BHE16_07300"/>
<evidence type="ECO:0000313" key="2">
    <source>
        <dbReference type="EMBL" id="APF40852.1"/>
    </source>
</evidence>
<feature type="transmembrane region" description="Helical" evidence="1">
    <location>
        <begin position="93"/>
        <end position="114"/>
    </location>
</feature>
<evidence type="ECO:0000256" key="1">
    <source>
        <dbReference type="SAM" id="Phobius"/>
    </source>
</evidence>
<keyword evidence="1" id="KW-1133">Transmembrane helix</keyword>
<proteinExistence type="predicted"/>
<gene>
    <name evidence="2" type="ORF">BHE16_07300</name>
</gene>
<feature type="transmembrane region" description="Helical" evidence="1">
    <location>
        <begin position="38"/>
        <end position="58"/>
    </location>
</feature>
<evidence type="ECO:0000313" key="3">
    <source>
        <dbReference type="Proteomes" id="UP000183530"/>
    </source>
</evidence>
<keyword evidence="1" id="KW-0472">Membrane</keyword>
<accession>A0A1L2ZP62</accession>
<dbReference type="EMBL" id="CP018135">
    <property type="protein sequence ID" value="APF40852.1"/>
    <property type="molecule type" value="Genomic_DNA"/>
</dbReference>
<protein>
    <submittedName>
        <fullName evidence="2">Uncharacterized protein</fullName>
    </submittedName>
</protein>
<dbReference type="AlphaFoldDB" id="A0A1L2ZP62"/>
<keyword evidence="1" id="KW-0812">Transmembrane</keyword>
<keyword evidence="3" id="KW-1185">Reference proteome</keyword>
<name>A0A1L2ZP62_9MICC</name>
<feature type="transmembrane region" description="Helical" evidence="1">
    <location>
        <begin position="65"/>
        <end position="87"/>
    </location>
</feature>
<organism evidence="2 3">
    <name type="scientific">Neomicrococcus aestuarii</name>
    <dbReference type="NCBI Taxonomy" id="556325"/>
    <lineage>
        <taxon>Bacteria</taxon>
        <taxon>Bacillati</taxon>
        <taxon>Actinomycetota</taxon>
        <taxon>Actinomycetes</taxon>
        <taxon>Micrococcales</taxon>
        <taxon>Micrococcaceae</taxon>
        <taxon>Neomicrococcus</taxon>
    </lineage>
</organism>
<dbReference type="RefSeq" id="WP_071894329.1">
    <property type="nucleotide sequence ID" value="NZ_CP018135.1"/>
</dbReference>
<reference evidence="2 3" key="1">
    <citation type="submission" date="2016-11" db="EMBL/GenBank/DDBJ databases">
        <title>Genome sequencing of Zhihengliuella aestuarii B18 antagonistic to Plasmodiophora brassicae.</title>
        <authorList>
            <person name="Luo Y."/>
        </authorList>
    </citation>
    <scope>NUCLEOTIDE SEQUENCE [LARGE SCALE GENOMIC DNA]</scope>
    <source>
        <strain evidence="2 3">B18</strain>
    </source>
</reference>
<sequence>MKQPNKTWAIATCILLVAKTFMMGTSFGAGLMNWNAQIPPLPLPTFLFALAFLLSSLFMSGRNMLVGHLSSLVLGIVTGWSAVSSLLVQQYTAWSTVALVTSVALMIAAGAAAIQRRSFDQSQAPATSQI</sequence>
<dbReference type="STRING" id="556325.BHE16_07300"/>